<keyword evidence="1" id="KW-0472">Membrane</keyword>
<feature type="transmembrane region" description="Helical" evidence="1">
    <location>
        <begin position="12"/>
        <end position="31"/>
    </location>
</feature>
<comment type="caution">
    <text evidence="2">The sequence shown here is derived from an EMBL/GenBank/DDBJ whole genome shotgun (WGS) entry which is preliminary data.</text>
</comment>
<keyword evidence="1" id="KW-1133">Transmembrane helix</keyword>
<proteinExistence type="predicted"/>
<dbReference type="Pfam" id="PF09586">
    <property type="entry name" value="YfhO"/>
    <property type="match status" value="1"/>
</dbReference>
<feature type="transmembrane region" description="Helical" evidence="1">
    <location>
        <begin position="355"/>
        <end position="373"/>
    </location>
</feature>
<feature type="transmembrane region" description="Helical" evidence="1">
    <location>
        <begin position="298"/>
        <end position="315"/>
    </location>
</feature>
<accession>A0A2S3U7C9</accession>
<feature type="transmembrane region" description="Helical" evidence="1">
    <location>
        <begin position="199"/>
        <end position="215"/>
    </location>
</feature>
<evidence type="ECO:0008006" key="4">
    <source>
        <dbReference type="Google" id="ProtNLM"/>
    </source>
</evidence>
<feature type="transmembrane region" description="Helical" evidence="1">
    <location>
        <begin position="236"/>
        <end position="257"/>
    </location>
</feature>
<organism evidence="2 3">
    <name type="scientific">Lactiplantibacillus plantarum subsp. plantarum</name>
    <dbReference type="NCBI Taxonomy" id="337330"/>
    <lineage>
        <taxon>Bacteria</taxon>
        <taxon>Bacillati</taxon>
        <taxon>Bacillota</taxon>
        <taxon>Bacilli</taxon>
        <taxon>Lactobacillales</taxon>
        <taxon>Lactobacillaceae</taxon>
        <taxon>Lactiplantibacillus</taxon>
    </lineage>
</organism>
<dbReference type="Proteomes" id="UP000236990">
    <property type="component" value="Unassembled WGS sequence"/>
</dbReference>
<dbReference type="AlphaFoldDB" id="A0A2S3U7C9"/>
<feature type="transmembrane region" description="Helical" evidence="1">
    <location>
        <begin position="82"/>
        <end position="100"/>
    </location>
</feature>
<dbReference type="InterPro" id="IPR018580">
    <property type="entry name" value="Uncharacterised_YfhO"/>
</dbReference>
<feature type="transmembrane region" description="Helical" evidence="1">
    <location>
        <begin position="135"/>
        <end position="153"/>
    </location>
</feature>
<gene>
    <name evidence="2" type="ORF">S101258_01014</name>
</gene>
<sequence length="900" mass="102183">MKLRRFFDKRTWPLWISFWLPLLIMTGYFIYRHMAPFGSSSLLTVDLGQQYVDLFSYFRHTLLHDPSAFFYSFSKTIGGEMVGVWAYYLMSPFNLIYLLFPGRSITTGIFIVTVLKYGFAGLSFAWLLTKTQTQKGWLVPTFSTAYALMGWMVANQLNMIWLDTVAILPLVILGLERLFTTGKVRYFAGWLAVMLIDNYYMGYMVILFSCLYWLYGATKYWQNVKTLATHALKFAWGGLLGVAFSAWLLLPTFWALIQSKAQYNVTKVHWKLEYAPWKMLAKFVTGTFNFDQMPSGQPNFYVAWLAVLAFVLFFLRRQFKWSVKLSALIVTATLILSFCYEPLDLLWHAGQFPVWYPYRFSFVFCFWVVWIGAQALTDKITIKLWQALTMLALLVGLFTTIYLNIKKVTYVTQANLLITIGLAAITLIFLTLPKERRLIYQIVALILVATDMSINVVASLNNISYVSQSEFGKYTQVLDNAVNKIKASNNRFYRIGKTFTRTKDDPMQAAYNGADHFSSTFESIIPNFFGSIGQPDGDGVVAYTNGTMITDSLLDMQYFMDKTVPTSQTDNANYRSYIPVTSTKKDLTNYQKSAKLSTNKVTTYKNPYALGLGFAASDKITSLKVSKTTGDPIARQELIYQTLANRSTSGLISAENFNEVVFQNVKKVTTLTGAVLNKQNLAKTGSVYFKFTPTTNDSYYITLGQNLTTSNASYYINGKELKQYPTYRHTIAVNVASNSKSKTVTFGIQMKKTSLWLQNFTLYKLDNTQFKKSAQKLQQSPWNITAHSSRKITGTINIKHRHQVLMTTIPYSKGWHATVDGKSVATKKVINTFVAVPLSKGKHTVTLTYRPPFLITGSLITGISALANGWLVYRPASTPPRLAQFTVKDVVSKNQRYLNC</sequence>
<reference evidence="2 3" key="1">
    <citation type="submission" date="2017-06" db="EMBL/GenBank/DDBJ databases">
        <title>Genome sequence of Lactobacillus plantarum subsp. plantarum strain SRCM101258.</title>
        <authorList>
            <person name="Cho S.H."/>
        </authorList>
    </citation>
    <scope>NUCLEOTIDE SEQUENCE [LARGE SCALE GENOMIC DNA]</scope>
    <source>
        <strain evidence="2 3">SRCM101258</strain>
    </source>
</reference>
<dbReference type="EMBL" id="NKCZ01000084">
    <property type="protein sequence ID" value="POD87066.1"/>
    <property type="molecule type" value="Genomic_DNA"/>
</dbReference>
<feature type="transmembrane region" description="Helical" evidence="1">
    <location>
        <begin position="322"/>
        <end position="343"/>
    </location>
</feature>
<name>A0A2S3U7C9_LACPN</name>
<evidence type="ECO:0000313" key="3">
    <source>
        <dbReference type="Proteomes" id="UP000236990"/>
    </source>
</evidence>
<feature type="transmembrane region" description="Helical" evidence="1">
    <location>
        <begin position="107"/>
        <end position="129"/>
    </location>
</feature>
<feature type="transmembrane region" description="Helical" evidence="1">
    <location>
        <begin position="160"/>
        <end position="179"/>
    </location>
</feature>
<keyword evidence="1" id="KW-0812">Transmembrane</keyword>
<feature type="transmembrane region" description="Helical" evidence="1">
    <location>
        <begin position="385"/>
        <end position="405"/>
    </location>
</feature>
<feature type="transmembrane region" description="Helical" evidence="1">
    <location>
        <begin position="439"/>
        <end position="460"/>
    </location>
</feature>
<dbReference type="PANTHER" id="PTHR38454:SF1">
    <property type="entry name" value="INTEGRAL MEMBRANE PROTEIN"/>
    <property type="match status" value="1"/>
</dbReference>
<feature type="transmembrane region" description="Helical" evidence="1">
    <location>
        <begin position="411"/>
        <end position="432"/>
    </location>
</feature>
<protein>
    <recommendedName>
        <fullName evidence="4">Transmembrane protein Tmp5</fullName>
    </recommendedName>
</protein>
<evidence type="ECO:0000313" key="2">
    <source>
        <dbReference type="EMBL" id="POD87066.1"/>
    </source>
</evidence>
<evidence type="ECO:0000256" key="1">
    <source>
        <dbReference type="SAM" id="Phobius"/>
    </source>
</evidence>
<dbReference type="PANTHER" id="PTHR38454">
    <property type="entry name" value="INTEGRAL MEMBRANE PROTEIN-RELATED"/>
    <property type="match status" value="1"/>
</dbReference>